<dbReference type="KEGG" id="puo:RZN69_19415"/>
<dbReference type="EMBL" id="CP136920">
    <property type="protein sequence ID" value="WOO40798.1"/>
    <property type="molecule type" value="Genomic_DNA"/>
</dbReference>
<feature type="domain" description="Beta-lactamase-related" evidence="2">
    <location>
        <begin position="44"/>
        <end position="545"/>
    </location>
</feature>
<evidence type="ECO:0000313" key="3">
    <source>
        <dbReference type="EMBL" id="WOO40798.1"/>
    </source>
</evidence>
<dbReference type="Pfam" id="PF00144">
    <property type="entry name" value="Beta-lactamase"/>
    <property type="match status" value="1"/>
</dbReference>
<dbReference type="InterPro" id="IPR001466">
    <property type="entry name" value="Beta-lactam-related"/>
</dbReference>
<evidence type="ECO:0000259" key="2">
    <source>
        <dbReference type="Pfam" id="PF00144"/>
    </source>
</evidence>
<gene>
    <name evidence="3" type="ORF">RZN69_19415</name>
</gene>
<keyword evidence="1" id="KW-0732">Signal</keyword>
<dbReference type="Gene3D" id="3.40.710.10">
    <property type="entry name" value="DD-peptidase/beta-lactamase superfamily"/>
    <property type="match status" value="2"/>
</dbReference>
<dbReference type="AlphaFoldDB" id="A0AAQ3LC56"/>
<reference evidence="3 4" key="1">
    <citation type="submission" date="2023-10" db="EMBL/GenBank/DDBJ databases">
        <title>Rubellicoccus peritrichatus gen. nov., sp. nov., isolated from an algae of coral reef tank.</title>
        <authorList>
            <person name="Luo J."/>
        </authorList>
    </citation>
    <scope>NUCLEOTIDE SEQUENCE [LARGE SCALE GENOMIC DNA]</scope>
    <source>
        <strain evidence="3 4">CR14</strain>
    </source>
</reference>
<dbReference type="GO" id="GO:0016787">
    <property type="term" value="F:hydrolase activity"/>
    <property type="evidence" value="ECO:0007669"/>
    <property type="project" value="UniProtKB-KW"/>
</dbReference>
<organism evidence="3 4">
    <name type="scientific">Rubellicoccus peritrichatus</name>
    <dbReference type="NCBI Taxonomy" id="3080537"/>
    <lineage>
        <taxon>Bacteria</taxon>
        <taxon>Pseudomonadati</taxon>
        <taxon>Verrucomicrobiota</taxon>
        <taxon>Opitutia</taxon>
        <taxon>Puniceicoccales</taxon>
        <taxon>Cerasicoccaceae</taxon>
        <taxon>Rubellicoccus</taxon>
    </lineage>
</organism>
<dbReference type="PANTHER" id="PTHR46825">
    <property type="entry name" value="D-ALANYL-D-ALANINE-CARBOXYPEPTIDASE/ENDOPEPTIDASE AMPH"/>
    <property type="match status" value="1"/>
</dbReference>
<dbReference type="Proteomes" id="UP001304300">
    <property type="component" value="Chromosome"/>
</dbReference>
<name>A0AAQ3LC56_9BACT</name>
<keyword evidence="3" id="KW-0378">Hydrolase</keyword>
<evidence type="ECO:0000313" key="4">
    <source>
        <dbReference type="Proteomes" id="UP001304300"/>
    </source>
</evidence>
<dbReference type="SUPFAM" id="SSF56601">
    <property type="entry name" value="beta-lactamase/transpeptidase-like"/>
    <property type="match status" value="1"/>
</dbReference>
<feature type="signal peptide" evidence="1">
    <location>
        <begin position="1"/>
        <end position="23"/>
    </location>
</feature>
<dbReference type="PANTHER" id="PTHR46825:SF9">
    <property type="entry name" value="BETA-LACTAMASE-RELATED DOMAIN-CONTAINING PROTEIN"/>
    <property type="match status" value="1"/>
</dbReference>
<dbReference type="InterPro" id="IPR012338">
    <property type="entry name" value="Beta-lactam/transpept-like"/>
</dbReference>
<feature type="chain" id="PRO_5042870914" evidence="1">
    <location>
        <begin position="24"/>
        <end position="672"/>
    </location>
</feature>
<evidence type="ECO:0000256" key="1">
    <source>
        <dbReference type="SAM" id="SignalP"/>
    </source>
</evidence>
<sequence length="672" mass="70592">MLRLGHSLILLIASLASSTTALAQSTNEYLVQEFAELAALYGEPLVEEGQAVGVAIGITWNGQRFFYQYGVSDSSGNAFTTDTIFEIGSVTKVLTTAGFGRQVAEGSLALGTPASDYAQIITSLEPSMAPLSLLELGVMNSGLPSTPTLCSNDNVPGCAPNSRPTIQEYTAPDLITFLENTTPMNFNVSPPTATTLPAPYFYSDISIGILGLLLPYQFNEGFSSDPIDDYWTYLSNTVLTPIGMSDTYLFVPSDPGVPVAEGFDLAFATETIDQTTGAIEALTPVSVSSGYVNTPTVTITGGGGTGAEYTAVLTDGGVTGYTKVNGGSGYHATAAMTFSGGNPTTAATGTVIVKDGSVVGLGITSGGAGYTSAPTVTIVQGGGIGATAQAFIEGGEVVHLELTNPGSGFVEPLSIKVSLPDTPATNVIPIWAPAGAVSSTIADMVSFAEVGLGHTIVNDMVVPPTLTQGLSIAQTPYFSGAGTSFAGLAWNVAPPVESVGIPQVVSKDGGLSGFSTQLTLMPDLDFALVVFVNTRDANTFTNTGPTRPAEAIGANITRAVALSPELAYLQPIALNPDGESSLVPWLGNVYLSEYPWIYHEQLQWVYPGGEGSQTNSYWFFLDTLKMGWVWTQDNAFPFIWSNDLNAWLYYDTATASPWYFFNTNTNEWFAVN</sequence>
<keyword evidence="4" id="KW-1185">Reference proteome</keyword>
<accession>A0AAQ3LC56</accession>
<proteinExistence type="predicted"/>
<protein>
    <submittedName>
        <fullName evidence="3">Serine hydrolase</fullName>
    </submittedName>
</protein>
<dbReference type="RefSeq" id="WP_317832999.1">
    <property type="nucleotide sequence ID" value="NZ_CP136920.1"/>
</dbReference>
<dbReference type="InterPro" id="IPR050491">
    <property type="entry name" value="AmpC-like"/>
</dbReference>